<organism evidence="11 12">
    <name type="scientific">Eleusine coracana subsp. coracana</name>
    <dbReference type="NCBI Taxonomy" id="191504"/>
    <lineage>
        <taxon>Eukaryota</taxon>
        <taxon>Viridiplantae</taxon>
        <taxon>Streptophyta</taxon>
        <taxon>Embryophyta</taxon>
        <taxon>Tracheophyta</taxon>
        <taxon>Spermatophyta</taxon>
        <taxon>Magnoliopsida</taxon>
        <taxon>Liliopsida</taxon>
        <taxon>Poales</taxon>
        <taxon>Poaceae</taxon>
        <taxon>PACMAD clade</taxon>
        <taxon>Chloridoideae</taxon>
        <taxon>Cynodonteae</taxon>
        <taxon>Eleusininae</taxon>
        <taxon>Eleusine</taxon>
    </lineage>
</organism>
<dbReference type="Proteomes" id="UP001054889">
    <property type="component" value="Unassembled WGS sequence"/>
</dbReference>
<dbReference type="GO" id="GO:0006888">
    <property type="term" value="P:endoplasmic reticulum to Golgi vesicle-mediated transport"/>
    <property type="evidence" value="ECO:0007669"/>
    <property type="project" value="TreeGrafter"/>
</dbReference>
<dbReference type="InterPro" id="IPR042855">
    <property type="entry name" value="V_SNARE_CC"/>
</dbReference>
<keyword evidence="8" id="KW-0175">Coiled coil</keyword>
<accession>A0AAV5E2R1</accession>
<keyword evidence="2" id="KW-0488">Methylation</keyword>
<keyword evidence="3" id="KW-0472">Membrane</keyword>
<dbReference type="PROSITE" id="PS50892">
    <property type="entry name" value="V_SNARE"/>
    <property type="match status" value="1"/>
</dbReference>
<dbReference type="Gene3D" id="3.30.450.50">
    <property type="entry name" value="Longin domain"/>
    <property type="match status" value="1"/>
</dbReference>
<keyword evidence="4" id="KW-0564">Palmitate</keyword>
<dbReference type="InterPro" id="IPR001388">
    <property type="entry name" value="Synaptobrevin-like"/>
</dbReference>
<evidence type="ECO:0000256" key="7">
    <source>
        <dbReference type="ARBA" id="ARBA00046278"/>
    </source>
</evidence>
<evidence type="ECO:0000256" key="3">
    <source>
        <dbReference type="ARBA" id="ARBA00023136"/>
    </source>
</evidence>
<dbReference type="AlphaFoldDB" id="A0AAV5E2R1"/>
<comment type="subcellular location">
    <subcellularLocation>
        <location evidence="7">Endomembrane system</location>
        <topology evidence="7">Lipid-anchor</topology>
        <orientation evidence="7">Cytoplasmic side</orientation>
    </subcellularLocation>
</comment>
<dbReference type="GO" id="GO:0016020">
    <property type="term" value="C:membrane"/>
    <property type="evidence" value="ECO:0007669"/>
    <property type="project" value="InterPro"/>
</dbReference>
<protein>
    <recommendedName>
        <fullName evidence="13">VAMP-like protein YKT61</fullName>
    </recommendedName>
</protein>
<dbReference type="GO" id="GO:0005794">
    <property type="term" value="C:Golgi apparatus"/>
    <property type="evidence" value="ECO:0007669"/>
    <property type="project" value="TreeGrafter"/>
</dbReference>
<dbReference type="CDD" id="cd14824">
    <property type="entry name" value="Longin"/>
    <property type="match status" value="1"/>
</dbReference>
<evidence type="ECO:0000259" key="10">
    <source>
        <dbReference type="PROSITE" id="PS50892"/>
    </source>
</evidence>
<evidence type="ECO:0000256" key="5">
    <source>
        <dbReference type="ARBA" id="ARBA00023288"/>
    </source>
</evidence>
<dbReference type="Gene3D" id="1.20.5.110">
    <property type="match status" value="1"/>
</dbReference>
<dbReference type="Pfam" id="PF13774">
    <property type="entry name" value="Longin"/>
    <property type="match status" value="1"/>
</dbReference>
<gene>
    <name evidence="11" type="primary">gb04097</name>
    <name evidence="11" type="ORF">PR202_gb04097</name>
</gene>
<dbReference type="SUPFAM" id="SSF58038">
    <property type="entry name" value="SNARE fusion complex"/>
    <property type="match status" value="1"/>
</dbReference>
<feature type="domain" description="V-SNARE coiled-coil homology" evidence="10">
    <location>
        <begin position="173"/>
        <end position="230"/>
    </location>
</feature>
<dbReference type="PANTHER" id="PTHR45806:SF1">
    <property type="entry name" value="SYNAPTOBREVIN HOMOLOG YKT6"/>
    <property type="match status" value="1"/>
</dbReference>
<dbReference type="InterPro" id="IPR011012">
    <property type="entry name" value="Longin-like_dom_sf"/>
</dbReference>
<keyword evidence="6" id="KW-0636">Prenylation</keyword>
<dbReference type="PANTHER" id="PTHR45806">
    <property type="entry name" value="SYNAPTOBREVIN HOMOLOG YKT6"/>
    <property type="match status" value="1"/>
</dbReference>
<dbReference type="PRINTS" id="PR00219">
    <property type="entry name" value="SYNAPTOBREVN"/>
</dbReference>
<reference evidence="11" key="2">
    <citation type="submission" date="2021-12" db="EMBL/GenBank/DDBJ databases">
        <title>Resequencing data analysis of finger millet.</title>
        <authorList>
            <person name="Hatakeyama M."/>
            <person name="Aluri S."/>
            <person name="Balachadran M.T."/>
            <person name="Sivarajan S.R."/>
            <person name="Poveda L."/>
            <person name="Shimizu-Inatsugi R."/>
            <person name="Schlapbach R."/>
            <person name="Sreeman S.M."/>
            <person name="Shimizu K.K."/>
        </authorList>
    </citation>
    <scope>NUCLEOTIDE SEQUENCE</scope>
</reference>
<dbReference type="GO" id="GO:0005484">
    <property type="term" value="F:SNAP receptor activity"/>
    <property type="evidence" value="ECO:0007669"/>
    <property type="project" value="TreeGrafter"/>
</dbReference>
<dbReference type="PROSITE" id="PS00417">
    <property type="entry name" value="SYNAPTOBREVIN"/>
    <property type="match status" value="1"/>
</dbReference>
<evidence type="ECO:0000313" key="11">
    <source>
        <dbReference type="EMBL" id="GJN17058.1"/>
    </source>
</evidence>
<name>A0AAV5E2R1_ELECO</name>
<evidence type="ECO:0000256" key="8">
    <source>
        <dbReference type="PROSITE-ProRule" id="PRU00290"/>
    </source>
</evidence>
<dbReference type="InterPro" id="IPR010908">
    <property type="entry name" value="Longin_dom"/>
</dbReference>
<evidence type="ECO:0000256" key="2">
    <source>
        <dbReference type="ARBA" id="ARBA00022481"/>
    </source>
</evidence>
<evidence type="ECO:0000313" key="12">
    <source>
        <dbReference type="Proteomes" id="UP001054889"/>
    </source>
</evidence>
<dbReference type="SMART" id="SM01270">
    <property type="entry name" value="Longin"/>
    <property type="match status" value="1"/>
</dbReference>
<proteinExistence type="inferred from homology"/>
<sequence length="230" mass="25028">MKITALLVLKPSSGAGGSSSTSSGGGSGSEAVVLANGTDVSHFGYFQRNAAREFIVFVARTVAQRTPPGQRQSVQHEVPHASAVCPISVEYKVHSYNRNGLVAVAFMDDHYPVRSAFSLLNKVPILFLHISVLDEYQKAFGDSWKSASADATQPWPFLTDALTKFQDPAEADKLMKIQRDLDETKIILHKTIESVLERGERLDSLVEKSSDLSAASQVIASLIFLTNVCF</sequence>
<evidence type="ECO:0000259" key="9">
    <source>
        <dbReference type="PROSITE" id="PS50859"/>
    </source>
</evidence>
<dbReference type="EMBL" id="BQKI01000073">
    <property type="protein sequence ID" value="GJN17058.1"/>
    <property type="molecule type" value="Genomic_DNA"/>
</dbReference>
<evidence type="ECO:0008006" key="13">
    <source>
        <dbReference type="Google" id="ProtNLM"/>
    </source>
</evidence>
<reference evidence="11" key="1">
    <citation type="journal article" date="2018" name="DNA Res.">
        <title>Multiple hybrid de novo genome assembly of finger millet, an orphan allotetraploid crop.</title>
        <authorList>
            <person name="Hatakeyama M."/>
            <person name="Aluri S."/>
            <person name="Balachadran M.T."/>
            <person name="Sivarajan S.R."/>
            <person name="Patrignani A."/>
            <person name="Gruter S."/>
            <person name="Poveda L."/>
            <person name="Shimizu-Inatsugi R."/>
            <person name="Baeten J."/>
            <person name="Francoijs K.J."/>
            <person name="Nataraja K.N."/>
            <person name="Reddy Y.A.N."/>
            <person name="Phadnis S."/>
            <person name="Ravikumar R.L."/>
            <person name="Schlapbach R."/>
            <person name="Sreeman S.M."/>
            <person name="Shimizu K.K."/>
        </authorList>
    </citation>
    <scope>NUCLEOTIDE SEQUENCE</scope>
</reference>
<keyword evidence="5" id="KW-0449">Lipoprotein</keyword>
<evidence type="ECO:0000256" key="1">
    <source>
        <dbReference type="ARBA" id="ARBA00008025"/>
    </source>
</evidence>
<evidence type="ECO:0000256" key="4">
    <source>
        <dbReference type="ARBA" id="ARBA00023139"/>
    </source>
</evidence>
<evidence type="ECO:0000256" key="6">
    <source>
        <dbReference type="ARBA" id="ARBA00023289"/>
    </source>
</evidence>
<keyword evidence="12" id="KW-1185">Reference proteome</keyword>
<comment type="similarity">
    <text evidence="1">Belongs to the synaptobrevin family.</text>
</comment>
<feature type="domain" description="Longin" evidence="9">
    <location>
        <begin position="7"/>
        <end position="128"/>
    </location>
</feature>
<dbReference type="PROSITE" id="PS50859">
    <property type="entry name" value="LONGIN"/>
    <property type="match status" value="1"/>
</dbReference>
<dbReference type="Pfam" id="PF00957">
    <property type="entry name" value="Synaptobrevin"/>
    <property type="match status" value="1"/>
</dbReference>
<comment type="caution">
    <text evidence="11">The sequence shown here is derived from an EMBL/GenBank/DDBJ whole genome shotgun (WGS) entry which is preliminary data.</text>
</comment>
<dbReference type="SUPFAM" id="SSF64356">
    <property type="entry name" value="SNARE-like"/>
    <property type="match status" value="1"/>
</dbReference>